<name>T1HNK5_RHOPR</name>
<dbReference type="EnsemblMetazoa" id="RPRC005629-RA">
    <property type="protein sequence ID" value="RPRC005629-PA"/>
    <property type="gene ID" value="RPRC005629"/>
</dbReference>
<sequence>MQDENLIDFPNIEIMSENHAIEHKSPTTNKEMTNTQSDLQLRQIDKNLNESNKLLLNNICIEQDLSQSNSENSNETMASPDLNVNSIKREPINEELSYQSAASSGHEMPVLSPELDVVQPKLEEYTSVNPPFLEISGHEFRKEKKMDIKMFTTDLGPDNYDVVEIKVEPDDDDVTNNIETVRETKPAIEAHNLDTLLEQFEASEALLNNNNKPMVEKFNKNKKANISTYNKQISYVPNNKYVPTNQNKTIKDALPREVIERIK</sequence>
<organism evidence="2 3">
    <name type="scientific">Rhodnius prolixus</name>
    <name type="common">Triatomid bug</name>
    <dbReference type="NCBI Taxonomy" id="13249"/>
    <lineage>
        <taxon>Eukaryota</taxon>
        <taxon>Metazoa</taxon>
        <taxon>Ecdysozoa</taxon>
        <taxon>Arthropoda</taxon>
        <taxon>Hexapoda</taxon>
        <taxon>Insecta</taxon>
        <taxon>Pterygota</taxon>
        <taxon>Neoptera</taxon>
        <taxon>Paraneoptera</taxon>
        <taxon>Hemiptera</taxon>
        <taxon>Heteroptera</taxon>
        <taxon>Panheteroptera</taxon>
        <taxon>Cimicomorpha</taxon>
        <taxon>Reduviidae</taxon>
        <taxon>Triatominae</taxon>
        <taxon>Rhodnius</taxon>
    </lineage>
</organism>
<protein>
    <submittedName>
        <fullName evidence="2">Uncharacterized protein</fullName>
    </submittedName>
</protein>
<feature type="region of interest" description="Disordered" evidence="1">
    <location>
        <begin position="67"/>
        <end position="86"/>
    </location>
</feature>
<dbReference type="Proteomes" id="UP000015103">
    <property type="component" value="Unassembled WGS sequence"/>
</dbReference>
<proteinExistence type="predicted"/>
<evidence type="ECO:0000313" key="2">
    <source>
        <dbReference type="EnsemblMetazoa" id="RPRC005629-PA"/>
    </source>
</evidence>
<dbReference type="HOGENOM" id="CLU_1059960_0_0_1"/>
<dbReference type="EMBL" id="ACPB03007652">
    <property type="status" value="NOT_ANNOTATED_CDS"/>
    <property type="molecule type" value="Genomic_DNA"/>
</dbReference>
<dbReference type="VEuPathDB" id="VectorBase:RPRC005629"/>
<reference evidence="2" key="1">
    <citation type="submission" date="2015-05" db="UniProtKB">
        <authorList>
            <consortium name="EnsemblMetazoa"/>
        </authorList>
    </citation>
    <scope>IDENTIFICATION</scope>
</reference>
<dbReference type="AlphaFoldDB" id="T1HNK5"/>
<keyword evidence="3" id="KW-1185">Reference proteome</keyword>
<accession>T1HNK5</accession>
<evidence type="ECO:0000313" key="3">
    <source>
        <dbReference type="Proteomes" id="UP000015103"/>
    </source>
</evidence>
<evidence type="ECO:0000256" key="1">
    <source>
        <dbReference type="SAM" id="MobiDB-lite"/>
    </source>
</evidence>
<dbReference type="InParanoid" id="T1HNK5"/>